<dbReference type="GO" id="GO:0008194">
    <property type="term" value="F:UDP-glycosyltransferase activity"/>
    <property type="evidence" value="ECO:0007669"/>
    <property type="project" value="InterPro"/>
</dbReference>
<accession>B4QFZ9</accession>
<comment type="similarity">
    <text evidence="1">Belongs to the UDP-glycosyltransferase family.</text>
</comment>
<organism evidence="5 6">
    <name type="scientific">Drosophila simulans</name>
    <name type="common">Fruit fly</name>
    <dbReference type="NCBI Taxonomy" id="7240"/>
    <lineage>
        <taxon>Eukaryota</taxon>
        <taxon>Metazoa</taxon>
        <taxon>Ecdysozoa</taxon>
        <taxon>Arthropoda</taxon>
        <taxon>Hexapoda</taxon>
        <taxon>Insecta</taxon>
        <taxon>Pterygota</taxon>
        <taxon>Neoptera</taxon>
        <taxon>Endopterygota</taxon>
        <taxon>Diptera</taxon>
        <taxon>Brachycera</taxon>
        <taxon>Muscomorpha</taxon>
        <taxon>Ephydroidea</taxon>
        <taxon>Drosophilidae</taxon>
        <taxon>Drosophila</taxon>
        <taxon>Sophophora</taxon>
    </lineage>
</organism>
<protein>
    <submittedName>
        <fullName evidence="5">GD25216</fullName>
    </submittedName>
</protein>
<dbReference type="InterPro" id="IPR002213">
    <property type="entry name" value="UDP_glucos_trans"/>
</dbReference>
<dbReference type="OMA" id="INTANYW"/>
<dbReference type="SUPFAM" id="SSF53756">
    <property type="entry name" value="UDP-Glycosyltransferase/glycogen phosphorylase"/>
    <property type="match status" value="1"/>
</dbReference>
<evidence type="ECO:0000313" key="5">
    <source>
        <dbReference type="EMBL" id="EDX08035.1"/>
    </source>
</evidence>
<evidence type="ECO:0000256" key="4">
    <source>
        <dbReference type="SAM" id="Phobius"/>
    </source>
</evidence>
<name>B4QFZ9_DROSI</name>
<sequence length="126" mass="14515">MNKAVLGGYAISLHFQSITEEILRHSLDQLIHNATYKENVQRVSDIFRDRPLEPRKSAVYWIEYVIRHRGAPHMRSAGLDLNWFQFYLLDVIAFVAIIALAGVMVLSLAIRLLMGSNKKHRKAKQN</sequence>
<proteinExistence type="inferred from homology"/>
<dbReference type="PhylomeDB" id="B4QFZ9"/>
<dbReference type="PANTHER" id="PTHR48043:SF60">
    <property type="entry name" value="UDP-GLUCURONOSYLTRANSFERASE"/>
    <property type="match status" value="1"/>
</dbReference>
<keyword evidence="3" id="KW-0808">Transferase</keyword>
<dbReference type="Proteomes" id="UP000000304">
    <property type="component" value="Chromosome 2R"/>
</dbReference>
<dbReference type="EMBL" id="CM000362">
    <property type="protein sequence ID" value="EDX08035.1"/>
    <property type="molecule type" value="Genomic_DNA"/>
</dbReference>
<evidence type="ECO:0000256" key="3">
    <source>
        <dbReference type="ARBA" id="ARBA00022679"/>
    </source>
</evidence>
<evidence type="ECO:0000256" key="2">
    <source>
        <dbReference type="ARBA" id="ARBA00022676"/>
    </source>
</evidence>
<dbReference type="PANTHER" id="PTHR48043">
    <property type="entry name" value="EG:EG0003.4 PROTEIN-RELATED"/>
    <property type="match status" value="1"/>
</dbReference>
<dbReference type="Pfam" id="PF00201">
    <property type="entry name" value="UDPGT"/>
    <property type="match status" value="1"/>
</dbReference>
<dbReference type="AlphaFoldDB" id="B4QFZ9"/>
<dbReference type="Bgee" id="FBgn0196529">
    <property type="expression patterns" value="Expressed in adult organism and 3 other cell types or tissues"/>
</dbReference>
<dbReference type="HOGENOM" id="CLU_012949_11_0_1"/>
<reference evidence="5 6" key="1">
    <citation type="journal article" date="2007" name="Nature">
        <title>Evolution of genes and genomes on the Drosophila phylogeny.</title>
        <authorList>
            <consortium name="Drosophila 12 Genomes Consortium"/>
            <person name="Clark A.G."/>
            <person name="Eisen M.B."/>
            <person name="Smith D.R."/>
            <person name="Bergman C.M."/>
            <person name="Oliver B."/>
            <person name="Markow T.A."/>
            <person name="Kaufman T.C."/>
            <person name="Kellis M."/>
            <person name="Gelbart W."/>
            <person name="Iyer V.N."/>
            <person name="Pollard D.A."/>
            <person name="Sackton T.B."/>
            <person name="Larracuente A.M."/>
            <person name="Singh N.D."/>
            <person name="Abad J.P."/>
            <person name="Abt D.N."/>
            <person name="Adryan B."/>
            <person name="Aguade M."/>
            <person name="Akashi H."/>
            <person name="Anderson W.W."/>
            <person name="Aquadro C.F."/>
            <person name="Ardell D.H."/>
            <person name="Arguello R."/>
            <person name="Artieri C.G."/>
            <person name="Barbash D.A."/>
            <person name="Barker D."/>
            <person name="Barsanti P."/>
            <person name="Batterham P."/>
            <person name="Batzoglou S."/>
            <person name="Begun D."/>
            <person name="Bhutkar A."/>
            <person name="Blanco E."/>
            <person name="Bosak S.A."/>
            <person name="Bradley R.K."/>
            <person name="Brand A.D."/>
            <person name="Brent M.R."/>
            <person name="Brooks A.N."/>
            <person name="Brown R.H."/>
            <person name="Butlin R.K."/>
            <person name="Caggese C."/>
            <person name="Calvi B.R."/>
            <person name="Bernardo de Carvalho A."/>
            <person name="Caspi A."/>
            <person name="Castrezana S."/>
            <person name="Celniker S.E."/>
            <person name="Chang J.L."/>
            <person name="Chapple C."/>
            <person name="Chatterji S."/>
            <person name="Chinwalla A."/>
            <person name="Civetta A."/>
            <person name="Clifton S.W."/>
            <person name="Comeron J.M."/>
            <person name="Costello J.C."/>
            <person name="Coyne J.A."/>
            <person name="Daub J."/>
            <person name="David R.G."/>
            <person name="Delcher A.L."/>
            <person name="Delehaunty K."/>
            <person name="Do C.B."/>
            <person name="Ebling H."/>
            <person name="Edwards K."/>
            <person name="Eickbush T."/>
            <person name="Evans J.D."/>
            <person name="Filipski A."/>
            <person name="Findeiss S."/>
            <person name="Freyhult E."/>
            <person name="Fulton L."/>
            <person name="Fulton R."/>
            <person name="Garcia A.C."/>
            <person name="Gardiner A."/>
            <person name="Garfield D.A."/>
            <person name="Garvin B.E."/>
            <person name="Gibson G."/>
            <person name="Gilbert D."/>
            <person name="Gnerre S."/>
            <person name="Godfrey J."/>
            <person name="Good R."/>
            <person name="Gotea V."/>
            <person name="Gravely B."/>
            <person name="Greenberg A.J."/>
            <person name="Griffiths-Jones S."/>
            <person name="Gross S."/>
            <person name="Guigo R."/>
            <person name="Gustafson E.A."/>
            <person name="Haerty W."/>
            <person name="Hahn M.W."/>
            <person name="Halligan D.L."/>
            <person name="Halpern A.L."/>
            <person name="Halter G.M."/>
            <person name="Han M.V."/>
            <person name="Heger A."/>
            <person name="Hillier L."/>
            <person name="Hinrichs A.S."/>
            <person name="Holmes I."/>
            <person name="Hoskins R.A."/>
            <person name="Hubisz M.J."/>
            <person name="Hultmark D."/>
            <person name="Huntley M.A."/>
            <person name="Jaffe D.B."/>
            <person name="Jagadeeshan S."/>
            <person name="Jeck W.R."/>
            <person name="Johnson J."/>
            <person name="Jones C.D."/>
            <person name="Jordan W.C."/>
            <person name="Karpen G.H."/>
            <person name="Kataoka E."/>
            <person name="Keightley P.D."/>
            <person name="Kheradpour P."/>
            <person name="Kirkness E.F."/>
            <person name="Koerich L.B."/>
            <person name="Kristiansen K."/>
            <person name="Kudrna D."/>
            <person name="Kulathinal R.J."/>
            <person name="Kumar S."/>
            <person name="Kwok R."/>
            <person name="Lander E."/>
            <person name="Langley C.H."/>
            <person name="Lapoint R."/>
            <person name="Lazzaro B.P."/>
            <person name="Lee S.J."/>
            <person name="Levesque L."/>
            <person name="Li R."/>
            <person name="Lin C.F."/>
            <person name="Lin M.F."/>
            <person name="Lindblad-Toh K."/>
            <person name="Llopart A."/>
            <person name="Long M."/>
            <person name="Low L."/>
            <person name="Lozovsky E."/>
            <person name="Lu J."/>
            <person name="Luo M."/>
            <person name="Machado C.A."/>
            <person name="Makalowski W."/>
            <person name="Marzo M."/>
            <person name="Matsuda M."/>
            <person name="Matzkin L."/>
            <person name="McAllister B."/>
            <person name="McBride C.S."/>
            <person name="McKernan B."/>
            <person name="McKernan K."/>
            <person name="Mendez-Lago M."/>
            <person name="Minx P."/>
            <person name="Mollenhauer M.U."/>
            <person name="Montooth K."/>
            <person name="Mount S.M."/>
            <person name="Mu X."/>
            <person name="Myers E."/>
            <person name="Negre B."/>
            <person name="Newfeld S."/>
            <person name="Nielsen R."/>
            <person name="Noor M.A."/>
            <person name="O'Grady P."/>
            <person name="Pachter L."/>
            <person name="Papaceit M."/>
            <person name="Parisi M.J."/>
            <person name="Parisi M."/>
            <person name="Parts L."/>
            <person name="Pedersen J.S."/>
            <person name="Pesole G."/>
            <person name="Phillippy A.M."/>
            <person name="Ponting C.P."/>
            <person name="Pop M."/>
            <person name="Porcelli D."/>
            <person name="Powell J.R."/>
            <person name="Prohaska S."/>
            <person name="Pruitt K."/>
            <person name="Puig M."/>
            <person name="Quesneville H."/>
            <person name="Ram K.R."/>
            <person name="Rand D."/>
            <person name="Rasmussen M.D."/>
            <person name="Reed L.K."/>
            <person name="Reenan R."/>
            <person name="Reily A."/>
            <person name="Remington K.A."/>
            <person name="Rieger T.T."/>
            <person name="Ritchie M.G."/>
            <person name="Robin C."/>
            <person name="Rogers Y.H."/>
            <person name="Rohde C."/>
            <person name="Rozas J."/>
            <person name="Rubenfield M.J."/>
            <person name="Ruiz A."/>
            <person name="Russo S."/>
            <person name="Salzberg S.L."/>
            <person name="Sanchez-Gracia A."/>
            <person name="Saranga D.J."/>
            <person name="Sato H."/>
            <person name="Schaeffer S.W."/>
            <person name="Schatz M.C."/>
            <person name="Schlenke T."/>
            <person name="Schwartz R."/>
            <person name="Segarra C."/>
            <person name="Singh R.S."/>
            <person name="Sirot L."/>
            <person name="Sirota M."/>
            <person name="Sisneros N.B."/>
            <person name="Smith C.D."/>
            <person name="Smith T.F."/>
            <person name="Spieth J."/>
            <person name="Stage D.E."/>
            <person name="Stark A."/>
            <person name="Stephan W."/>
            <person name="Strausberg R.L."/>
            <person name="Strempel S."/>
            <person name="Sturgill D."/>
            <person name="Sutton G."/>
            <person name="Sutton G.G."/>
            <person name="Tao W."/>
            <person name="Teichmann S."/>
            <person name="Tobari Y.N."/>
            <person name="Tomimura Y."/>
            <person name="Tsolas J.M."/>
            <person name="Valente V.L."/>
            <person name="Venter E."/>
            <person name="Venter J.C."/>
            <person name="Vicario S."/>
            <person name="Vieira F.G."/>
            <person name="Vilella A.J."/>
            <person name="Villasante A."/>
            <person name="Walenz B."/>
            <person name="Wang J."/>
            <person name="Wasserman M."/>
            <person name="Watts T."/>
            <person name="Wilson D."/>
            <person name="Wilson R.K."/>
            <person name="Wing R.A."/>
            <person name="Wolfner M.F."/>
            <person name="Wong A."/>
            <person name="Wong G.K."/>
            <person name="Wu C.I."/>
            <person name="Wu G."/>
            <person name="Yamamoto D."/>
            <person name="Yang H.P."/>
            <person name="Yang S.P."/>
            <person name="Yorke J.A."/>
            <person name="Yoshida K."/>
            <person name="Zdobnov E."/>
            <person name="Zhang P."/>
            <person name="Zhang Y."/>
            <person name="Zimin A.V."/>
            <person name="Baldwin J."/>
            <person name="Abdouelleil A."/>
            <person name="Abdulkadir J."/>
            <person name="Abebe A."/>
            <person name="Abera B."/>
            <person name="Abreu J."/>
            <person name="Acer S.C."/>
            <person name="Aftuck L."/>
            <person name="Alexander A."/>
            <person name="An P."/>
            <person name="Anderson E."/>
            <person name="Anderson S."/>
            <person name="Arachi H."/>
            <person name="Azer M."/>
            <person name="Bachantsang P."/>
            <person name="Barry A."/>
            <person name="Bayul T."/>
            <person name="Berlin A."/>
            <person name="Bessette D."/>
            <person name="Bloom T."/>
            <person name="Blye J."/>
            <person name="Boguslavskiy L."/>
            <person name="Bonnet C."/>
            <person name="Boukhgalter B."/>
            <person name="Bourzgui I."/>
            <person name="Brown A."/>
            <person name="Cahill P."/>
            <person name="Channer S."/>
            <person name="Cheshatsang Y."/>
            <person name="Chuda L."/>
            <person name="Citroen M."/>
            <person name="Collymore A."/>
            <person name="Cooke P."/>
            <person name="Costello M."/>
            <person name="D'Aco K."/>
            <person name="Daza R."/>
            <person name="De Haan G."/>
            <person name="DeGray S."/>
            <person name="DeMaso C."/>
            <person name="Dhargay N."/>
            <person name="Dooley K."/>
            <person name="Dooley E."/>
            <person name="Doricent M."/>
            <person name="Dorje P."/>
            <person name="Dorjee K."/>
            <person name="Dupes A."/>
            <person name="Elong R."/>
            <person name="Falk J."/>
            <person name="Farina A."/>
            <person name="Faro S."/>
            <person name="Ferguson D."/>
            <person name="Fisher S."/>
            <person name="Foley C.D."/>
            <person name="Franke A."/>
            <person name="Friedrich D."/>
            <person name="Gadbois L."/>
            <person name="Gearin G."/>
            <person name="Gearin C.R."/>
            <person name="Giannoukos G."/>
            <person name="Goode T."/>
            <person name="Graham J."/>
            <person name="Grandbois E."/>
            <person name="Grewal S."/>
            <person name="Gyaltsen K."/>
            <person name="Hafez N."/>
            <person name="Hagos B."/>
            <person name="Hall J."/>
            <person name="Henson C."/>
            <person name="Hollinger A."/>
            <person name="Honan T."/>
            <person name="Huard M.D."/>
            <person name="Hughes L."/>
            <person name="Hurhula B."/>
            <person name="Husby M.E."/>
            <person name="Kamat A."/>
            <person name="Kanga B."/>
            <person name="Kashin S."/>
            <person name="Khazanovich D."/>
            <person name="Kisner P."/>
            <person name="Lance K."/>
            <person name="Lara M."/>
            <person name="Lee W."/>
            <person name="Lennon N."/>
            <person name="Letendre F."/>
            <person name="LeVine R."/>
            <person name="Lipovsky A."/>
            <person name="Liu X."/>
            <person name="Liu J."/>
            <person name="Liu S."/>
            <person name="Lokyitsang T."/>
            <person name="Lokyitsang Y."/>
            <person name="Lubonja R."/>
            <person name="Lui A."/>
            <person name="MacDonald P."/>
            <person name="Magnisalis V."/>
            <person name="Maru K."/>
            <person name="Matthews C."/>
            <person name="McCusker W."/>
            <person name="McDonough S."/>
            <person name="Mehta T."/>
            <person name="Meldrim J."/>
            <person name="Meneus L."/>
            <person name="Mihai O."/>
            <person name="Mihalev A."/>
            <person name="Mihova T."/>
            <person name="Mittelman R."/>
            <person name="Mlenga V."/>
            <person name="Montmayeur A."/>
            <person name="Mulrain L."/>
            <person name="Navidi A."/>
            <person name="Naylor J."/>
            <person name="Negash T."/>
            <person name="Nguyen T."/>
            <person name="Nguyen N."/>
            <person name="Nicol R."/>
            <person name="Norbu C."/>
            <person name="Norbu N."/>
            <person name="Novod N."/>
            <person name="O'Neill B."/>
            <person name="Osman S."/>
            <person name="Markiewicz E."/>
            <person name="Oyono O.L."/>
            <person name="Patti C."/>
            <person name="Phunkhang P."/>
            <person name="Pierre F."/>
            <person name="Priest M."/>
            <person name="Raghuraman S."/>
            <person name="Rege F."/>
            <person name="Reyes R."/>
            <person name="Rise C."/>
            <person name="Rogov P."/>
            <person name="Ross K."/>
            <person name="Ryan E."/>
            <person name="Settipalli S."/>
            <person name="Shea T."/>
            <person name="Sherpa N."/>
            <person name="Shi L."/>
            <person name="Shih D."/>
            <person name="Sparrow T."/>
            <person name="Spaulding J."/>
            <person name="Stalker J."/>
            <person name="Stange-Thomann N."/>
            <person name="Stavropoulos S."/>
            <person name="Stone C."/>
            <person name="Strader C."/>
            <person name="Tesfaye S."/>
            <person name="Thomson T."/>
            <person name="Thoulutsang Y."/>
            <person name="Thoulutsang D."/>
            <person name="Topham K."/>
            <person name="Topping I."/>
            <person name="Tsamla T."/>
            <person name="Vassiliev H."/>
            <person name="Vo A."/>
            <person name="Wangchuk T."/>
            <person name="Wangdi T."/>
            <person name="Weiand M."/>
            <person name="Wilkinson J."/>
            <person name="Wilson A."/>
            <person name="Yadav S."/>
            <person name="Young G."/>
            <person name="Yu Q."/>
            <person name="Zembek L."/>
            <person name="Zhong D."/>
            <person name="Zimmer A."/>
            <person name="Zwirko Z."/>
            <person name="Jaffe D.B."/>
            <person name="Alvarez P."/>
            <person name="Brockman W."/>
            <person name="Butler J."/>
            <person name="Chin C."/>
            <person name="Gnerre S."/>
            <person name="Grabherr M."/>
            <person name="Kleber M."/>
            <person name="Mauceli E."/>
            <person name="MacCallum I."/>
        </authorList>
    </citation>
    <scope>NUCLEOTIDE SEQUENCE [LARGE SCALE GENOMIC DNA]</scope>
    <source>
        <strain evidence="6">white501</strain>
    </source>
</reference>
<keyword evidence="4" id="KW-1133">Transmembrane helix</keyword>
<keyword evidence="2" id="KW-0328">Glycosyltransferase</keyword>
<evidence type="ECO:0000313" key="6">
    <source>
        <dbReference type="Proteomes" id="UP000000304"/>
    </source>
</evidence>
<dbReference type="OrthoDB" id="5835829at2759"/>
<evidence type="ECO:0000256" key="1">
    <source>
        <dbReference type="ARBA" id="ARBA00009995"/>
    </source>
</evidence>
<gene>
    <name evidence="5" type="primary">Dsim\GD25216</name>
    <name evidence="5" type="ORF">Dsim_GD25216</name>
</gene>
<keyword evidence="6" id="KW-1185">Reference proteome</keyword>
<keyword evidence="4" id="KW-0472">Membrane</keyword>
<feature type="transmembrane region" description="Helical" evidence="4">
    <location>
        <begin position="91"/>
        <end position="114"/>
    </location>
</feature>
<dbReference type="InterPro" id="IPR050271">
    <property type="entry name" value="UDP-glycosyltransferase"/>
</dbReference>
<keyword evidence="4" id="KW-0812">Transmembrane</keyword>